<dbReference type="AlphaFoldDB" id="A0A2R6PDM2"/>
<dbReference type="Pfam" id="PF25055">
    <property type="entry name" value="DUF7792"/>
    <property type="match status" value="1"/>
</dbReference>
<dbReference type="InterPro" id="IPR000225">
    <property type="entry name" value="Armadillo"/>
</dbReference>
<sequence>MAEEEKTIQDELSLLILLSDRVIKSALEAESSKAECGELAKQADRLVHKLRSAARLANQPLYDRPLRRVAADVRKNLERAITLARKCRHSGVLRQVFAIAATADFRRVGALLESSIADVTWILSIFDSDSGTNLSLPPIASNDPILAMLWSSIASVQIGQLRDRVDAANNLASLARDNDRNKKMIVEEGGIVPLLKLLKEGASPEAQIAAALALSSLGNDQDRVQLIARELAVPVIVKVLGDSPARVQVAVANLVAKMAEMDTTVQEELGRENVTRPLVTLLAFDTVLDDPNLQSGTPSIHSLVQIARDPAVTNIHNSSSSSSLHSDGSSRGGNHKKERGIESPELKLELKISCAKALWKLSRGSLPNSKKITETKGLLCLAKLIEKERGELQRNCLMTVMELAAVAETNADLRRASFKPNSPAAKAVLEQLLRVVNEENSPALLIPAIKSIGCLARTFPAKESRIIGPLVSRLGHRDADVATEAANSLGKFACPDNFNHVEHSKAIIEFDGVPRLMNLIKIIGRDQVNELVLLCYLALHVGNNRAFEQVRAQDVLEGAARSVVAQHPDLRELFAKAVHHLTLYQTGAHTHRQAYAP</sequence>
<evidence type="ECO:0000256" key="1">
    <source>
        <dbReference type="ARBA" id="ARBA00022737"/>
    </source>
</evidence>
<dbReference type="InterPro" id="IPR016024">
    <property type="entry name" value="ARM-type_fold"/>
</dbReference>
<dbReference type="OMA" id="KVSCAMA"/>
<comment type="caution">
    <text evidence="4">The sequence shown here is derived from an EMBL/GenBank/DDBJ whole genome shotgun (WGS) entry which is preliminary data.</text>
</comment>
<dbReference type="PANTHER" id="PTHR46168">
    <property type="entry name" value="ARMADILLO REPEAT ONLY 4"/>
    <property type="match status" value="1"/>
</dbReference>
<dbReference type="InterPro" id="IPR011989">
    <property type="entry name" value="ARM-like"/>
</dbReference>
<evidence type="ECO:0000313" key="4">
    <source>
        <dbReference type="EMBL" id="PSR89460.1"/>
    </source>
</evidence>
<evidence type="ECO:0000259" key="3">
    <source>
        <dbReference type="Pfam" id="PF25055"/>
    </source>
</evidence>
<dbReference type="Gene3D" id="1.25.10.10">
    <property type="entry name" value="Leucine-rich Repeat Variant"/>
    <property type="match status" value="3"/>
</dbReference>
<reference evidence="5" key="2">
    <citation type="journal article" date="2018" name="BMC Genomics">
        <title>A manually annotated Actinidia chinensis var. chinensis (kiwifruit) genome highlights the challenges associated with draft genomes and gene prediction in plants.</title>
        <authorList>
            <person name="Pilkington S.M."/>
            <person name="Crowhurst R."/>
            <person name="Hilario E."/>
            <person name="Nardozza S."/>
            <person name="Fraser L."/>
            <person name="Peng Y."/>
            <person name="Gunaseelan K."/>
            <person name="Simpson R."/>
            <person name="Tahir J."/>
            <person name="Deroles S.C."/>
            <person name="Templeton K."/>
            <person name="Luo Z."/>
            <person name="Davy M."/>
            <person name="Cheng C."/>
            <person name="McNeilage M."/>
            <person name="Scaglione D."/>
            <person name="Liu Y."/>
            <person name="Zhang Q."/>
            <person name="Datson P."/>
            <person name="De Silva N."/>
            <person name="Gardiner S.E."/>
            <person name="Bassett H."/>
            <person name="Chagne D."/>
            <person name="McCallum J."/>
            <person name="Dzierzon H."/>
            <person name="Deng C."/>
            <person name="Wang Y.Y."/>
            <person name="Barron L."/>
            <person name="Manako K."/>
            <person name="Bowen J."/>
            <person name="Foster T.M."/>
            <person name="Erridge Z.A."/>
            <person name="Tiffin H."/>
            <person name="Waite C.N."/>
            <person name="Davies K.M."/>
            <person name="Grierson E.P."/>
            <person name="Laing W.A."/>
            <person name="Kirk R."/>
            <person name="Chen X."/>
            <person name="Wood M."/>
            <person name="Montefiori M."/>
            <person name="Brummell D.A."/>
            <person name="Schwinn K.E."/>
            <person name="Catanach A."/>
            <person name="Fullerton C."/>
            <person name="Li D."/>
            <person name="Meiyalaghan S."/>
            <person name="Nieuwenhuizen N."/>
            <person name="Read N."/>
            <person name="Prakash R."/>
            <person name="Hunter D."/>
            <person name="Zhang H."/>
            <person name="McKenzie M."/>
            <person name="Knabel M."/>
            <person name="Harris A."/>
            <person name="Allan A.C."/>
            <person name="Gleave A."/>
            <person name="Chen A."/>
            <person name="Janssen B.J."/>
            <person name="Plunkett B."/>
            <person name="Ampomah-Dwamena C."/>
            <person name="Voogd C."/>
            <person name="Leif D."/>
            <person name="Lafferty D."/>
            <person name="Souleyre E.J.F."/>
            <person name="Varkonyi-Gasic E."/>
            <person name="Gambi F."/>
            <person name="Hanley J."/>
            <person name="Yao J.L."/>
            <person name="Cheung J."/>
            <person name="David K.M."/>
            <person name="Warren B."/>
            <person name="Marsh K."/>
            <person name="Snowden K.C."/>
            <person name="Lin-Wang K."/>
            <person name="Brian L."/>
            <person name="Martinez-Sanchez M."/>
            <person name="Wang M."/>
            <person name="Ileperuma N."/>
            <person name="Macnee N."/>
            <person name="Campin R."/>
            <person name="McAtee P."/>
            <person name="Drummond R.S.M."/>
            <person name="Espley R.V."/>
            <person name="Ireland H.S."/>
            <person name="Wu R."/>
            <person name="Atkinson R.G."/>
            <person name="Karunairetnam S."/>
            <person name="Bulley S."/>
            <person name="Chunkath S."/>
            <person name="Hanley Z."/>
            <person name="Storey R."/>
            <person name="Thrimawithana A.H."/>
            <person name="Thomson S."/>
            <person name="David C."/>
            <person name="Testolin R."/>
            <person name="Huang H."/>
            <person name="Hellens R.P."/>
            <person name="Schaffer R.J."/>
        </authorList>
    </citation>
    <scope>NUCLEOTIDE SEQUENCE [LARGE SCALE GENOMIC DNA]</scope>
    <source>
        <strain evidence="5">cv. Red5</strain>
    </source>
</reference>
<gene>
    <name evidence="4" type="ORF">CEY00_Acc29661</name>
</gene>
<feature type="region of interest" description="Disordered" evidence="2">
    <location>
        <begin position="315"/>
        <end position="342"/>
    </location>
</feature>
<dbReference type="SUPFAM" id="SSF48371">
    <property type="entry name" value="ARM repeat"/>
    <property type="match status" value="1"/>
</dbReference>
<dbReference type="Proteomes" id="UP000241394">
    <property type="component" value="Chromosome LG26"/>
</dbReference>
<dbReference type="STRING" id="1590841.A0A2R6PDM2"/>
<dbReference type="InParanoid" id="A0A2R6PDM2"/>
<proteinExistence type="predicted"/>
<feature type="domain" description="DUF7792" evidence="3">
    <location>
        <begin position="9"/>
        <end position="127"/>
    </location>
</feature>
<organism evidence="4 5">
    <name type="scientific">Actinidia chinensis var. chinensis</name>
    <name type="common">Chinese soft-hair kiwi</name>
    <dbReference type="NCBI Taxonomy" id="1590841"/>
    <lineage>
        <taxon>Eukaryota</taxon>
        <taxon>Viridiplantae</taxon>
        <taxon>Streptophyta</taxon>
        <taxon>Embryophyta</taxon>
        <taxon>Tracheophyta</taxon>
        <taxon>Spermatophyta</taxon>
        <taxon>Magnoliopsida</taxon>
        <taxon>eudicotyledons</taxon>
        <taxon>Gunneridae</taxon>
        <taxon>Pentapetalae</taxon>
        <taxon>asterids</taxon>
        <taxon>Ericales</taxon>
        <taxon>Actinidiaceae</taxon>
        <taxon>Actinidia</taxon>
    </lineage>
</organism>
<reference evidence="4 5" key="1">
    <citation type="submission" date="2017-07" db="EMBL/GenBank/DDBJ databases">
        <title>An improved, manually edited Actinidia chinensis var. chinensis (kiwifruit) genome highlights the challenges associated with draft genomes and gene prediction in plants.</title>
        <authorList>
            <person name="Pilkington S."/>
            <person name="Crowhurst R."/>
            <person name="Hilario E."/>
            <person name="Nardozza S."/>
            <person name="Fraser L."/>
            <person name="Peng Y."/>
            <person name="Gunaseelan K."/>
            <person name="Simpson R."/>
            <person name="Tahir J."/>
            <person name="Deroles S."/>
            <person name="Templeton K."/>
            <person name="Luo Z."/>
            <person name="Davy M."/>
            <person name="Cheng C."/>
            <person name="Mcneilage M."/>
            <person name="Scaglione D."/>
            <person name="Liu Y."/>
            <person name="Zhang Q."/>
            <person name="Datson P."/>
            <person name="De Silva N."/>
            <person name="Gardiner S."/>
            <person name="Bassett H."/>
            <person name="Chagne D."/>
            <person name="Mccallum J."/>
            <person name="Dzierzon H."/>
            <person name="Deng C."/>
            <person name="Wang Y.-Y."/>
            <person name="Barron N."/>
            <person name="Manako K."/>
            <person name="Bowen J."/>
            <person name="Foster T."/>
            <person name="Erridge Z."/>
            <person name="Tiffin H."/>
            <person name="Waite C."/>
            <person name="Davies K."/>
            <person name="Grierson E."/>
            <person name="Laing W."/>
            <person name="Kirk R."/>
            <person name="Chen X."/>
            <person name="Wood M."/>
            <person name="Montefiori M."/>
            <person name="Brummell D."/>
            <person name="Schwinn K."/>
            <person name="Catanach A."/>
            <person name="Fullerton C."/>
            <person name="Li D."/>
            <person name="Meiyalaghan S."/>
            <person name="Nieuwenhuizen N."/>
            <person name="Read N."/>
            <person name="Prakash R."/>
            <person name="Hunter D."/>
            <person name="Zhang H."/>
            <person name="Mckenzie M."/>
            <person name="Knabel M."/>
            <person name="Harris A."/>
            <person name="Allan A."/>
            <person name="Chen A."/>
            <person name="Janssen B."/>
            <person name="Plunkett B."/>
            <person name="Dwamena C."/>
            <person name="Voogd C."/>
            <person name="Leif D."/>
            <person name="Lafferty D."/>
            <person name="Souleyre E."/>
            <person name="Varkonyi-Gasic E."/>
            <person name="Gambi F."/>
            <person name="Hanley J."/>
            <person name="Yao J.-L."/>
            <person name="Cheung J."/>
            <person name="David K."/>
            <person name="Warren B."/>
            <person name="Marsh K."/>
            <person name="Snowden K."/>
            <person name="Lin-Wang K."/>
            <person name="Brian L."/>
            <person name="Martinez-Sanchez M."/>
            <person name="Wang M."/>
            <person name="Ileperuma N."/>
            <person name="Macnee N."/>
            <person name="Campin R."/>
            <person name="Mcatee P."/>
            <person name="Drummond R."/>
            <person name="Espley R."/>
            <person name="Ireland H."/>
            <person name="Wu R."/>
            <person name="Atkinson R."/>
            <person name="Karunairetnam S."/>
            <person name="Bulley S."/>
            <person name="Chunkath S."/>
            <person name="Hanley Z."/>
            <person name="Storey R."/>
            <person name="Thrimawithana A."/>
            <person name="Thomson S."/>
            <person name="David C."/>
            <person name="Testolin R."/>
        </authorList>
    </citation>
    <scope>NUCLEOTIDE SEQUENCE [LARGE SCALE GENOMIC DNA]</scope>
    <source>
        <strain evidence="5">cv. Red5</strain>
        <tissue evidence="4">Young leaf</tissue>
    </source>
</reference>
<name>A0A2R6PDM2_ACTCC</name>
<dbReference type="Pfam" id="PF00514">
    <property type="entry name" value="Arm"/>
    <property type="match status" value="1"/>
</dbReference>
<accession>A0A2R6PDM2</accession>
<dbReference type="InterPro" id="IPR056694">
    <property type="entry name" value="DUF7792"/>
</dbReference>
<dbReference type="GO" id="GO:0007166">
    <property type="term" value="P:cell surface receptor signaling pathway"/>
    <property type="evidence" value="ECO:0007669"/>
    <property type="project" value="InterPro"/>
</dbReference>
<keyword evidence="1" id="KW-0677">Repeat</keyword>
<dbReference type="Gramene" id="PSR89460">
    <property type="protein sequence ID" value="PSR89460"/>
    <property type="gene ID" value="CEY00_Acc29661"/>
</dbReference>
<protein>
    <submittedName>
        <fullName evidence="4">ARM REPEAT PROTEIN INTERACTING WITH like</fullName>
    </submittedName>
</protein>
<dbReference type="PANTHER" id="PTHR46168:SF15">
    <property type="entry name" value="ARMADILLO REPEAT-CONTAINING DOMAIN-CONTAINING PROTEIN"/>
    <property type="match status" value="1"/>
</dbReference>
<evidence type="ECO:0000313" key="5">
    <source>
        <dbReference type="Proteomes" id="UP000241394"/>
    </source>
</evidence>
<dbReference type="EMBL" id="NKQK01000026">
    <property type="protein sequence ID" value="PSR89460.1"/>
    <property type="molecule type" value="Genomic_DNA"/>
</dbReference>
<dbReference type="OrthoDB" id="1683831at2759"/>
<evidence type="ECO:0000256" key="2">
    <source>
        <dbReference type="SAM" id="MobiDB-lite"/>
    </source>
</evidence>
<dbReference type="SMART" id="SM00185">
    <property type="entry name" value="ARM"/>
    <property type="match status" value="2"/>
</dbReference>
<dbReference type="Gene3D" id="1.20.930.20">
    <property type="entry name" value="Adaptor protein Cbl, N-terminal domain"/>
    <property type="match status" value="1"/>
</dbReference>
<keyword evidence="5" id="KW-1185">Reference proteome</keyword>
<dbReference type="InterPro" id="IPR036537">
    <property type="entry name" value="Adaptor_Cbl_N_dom_sf"/>
</dbReference>
<feature type="compositionally biased region" description="Low complexity" evidence="2">
    <location>
        <begin position="318"/>
        <end position="329"/>
    </location>
</feature>